<accession>A0A382YSB2</accession>
<evidence type="ECO:0000256" key="1">
    <source>
        <dbReference type="ARBA" id="ARBA00004236"/>
    </source>
</evidence>
<name>A0A382YSB2_9ZZZZ</name>
<keyword evidence="5" id="KW-1133">Transmembrane helix</keyword>
<evidence type="ECO:0000256" key="6">
    <source>
        <dbReference type="ARBA" id="ARBA00023136"/>
    </source>
</evidence>
<gene>
    <name evidence="8" type="ORF">METZ01_LOCUS438957</name>
</gene>
<dbReference type="GO" id="GO:0005886">
    <property type="term" value="C:plasma membrane"/>
    <property type="evidence" value="ECO:0007669"/>
    <property type="project" value="UniProtKB-SubCell"/>
</dbReference>
<organism evidence="8">
    <name type="scientific">marine metagenome</name>
    <dbReference type="NCBI Taxonomy" id="408172"/>
    <lineage>
        <taxon>unclassified sequences</taxon>
        <taxon>metagenomes</taxon>
        <taxon>ecological metagenomes</taxon>
    </lineage>
</organism>
<feature type="domain" description="Bacterial sugar transferase" evidence="7">
    <location>
        <begin position="3"/>
        <end position="193"/>
    </location>
</feature>
<dbReference type="PANTHER" id="PTHR30576">
    <property type="entry name" value="COLANIC BIOSYNTHESIS UDP-GLUCOSE LIPID CARRIER TRANSFERASE"/>
    <property type="match status" value="1"/>
</dbReference>
<keyword evidence="4" id="KW-0812">Transmembrane</keyword>
<dbReference type="PANTHER" id="PTHR30576:SF4">
    <property type="entry name" value="UNDECAPRENYL-PHOSPHATE GALACTOSE PHOSPHOTRANSFERASE"/>
    <property type="match status" value="1"/>
</dbReference>
<dbReference type="InterPro" id="IPR003362">
    <property type="entry name" value="Bact_transf"/>
</dbReference>
<evidence type="ECO:0000313" key="8">
    <source>
        <dbReference type="EMBL" id="SVD86103.1"/>
    </source>
</evidence>
<dbReference type="Pfam" id="PF02397">
    <property type="entry name" value="Bac_transf"/>
    <property type="match status" value="1"/>
</dbReference>
<evidence type="ECO:0000259" key="7">
    <source>
        <dbReference type="Pfam" id="PF02397"/>
    </source>
</evidence>
<proteinExistence type="predicted"/>
<keyword evidence="3" id="KW-0808">Transferase</keyword>
<sequence length="199" mass="22487">MMKRLFDLIVALTLLVLASPLILVVSLLIKLTSSGPVFFAHRRCGFQGQHLGCLKFRTMVQDAEEVLSNDRELHDLYRDSDFKVPRDLDLRVTKMGHVLRYTHVDELPQLINVLTGGMSLVGPRPIISDELEIYGSRADELLSVRPGVFGVWTAQGKDRVSYPERADLELEYVRTRSFLGDLLILARNIPVLIWGQTDG</sequence>
<protein>
    <recommendedName>
        <fullName evidence="7">Bacterial sugar transferase domain-containing protein</fullName>
    </recommendedName>
</protein>
<dbReference type="GO" id="GO:0016780">
    <property type="term" value="F:phosphotransferase activity, for other substituted phosphate groups"/>
    <property type="evidence" value="ECO:0007669"/>
    <property type="project" value="TreeGrafter"/>
</dbReference>
<dbReference type="AlphaFoldDB" id="A0A382YSB2"/>
<evidence type="ECO:0000256" key="3">
    <source>
        <dbReference type="ARBA" id="ARBA00022679"/>
    </source>
</evidence>
<reference evidence="8" key="1">
    <citation type="submission" date="2018-05" db="EMBL/GenBank/DDBJ databases">
        <authorList>
            <person name="Lanie J.A."/>
            <person name="Ng W.-L."/>
            <person name="Kazmierczak K.M."/>
            <person name="Andrzejewski T.M."/>
            <person name="Davidsen T.M."/>
            <person name="Wayne K.J."/>
            <person name="Tettelin H."/>
            <person name="Glass J.I."/>
            <person name="Rusch D."/>
            <person name="Podicherti R."/>
            <person name="Tsui H.-C.T."/>
            <person name="Winkler M.E."/>
        </authorList>
    </citation>
    <scope>NUCLEOTIDE SEQUENCE</scope>
</reference>
<evidence type="ECO:0000256" key="5">
    <source>
        <dbReference type="ARBA" id="ARBA00022989"/>
    </source>
</evidence>
<dbReference type="EMBL" id="UINC01178118">
    <property type="protein sequence ID" value="SVD86103.1"/>
    <property type="molecule type" value="Genomic_DNA"/>
</dbReference>
<evidence type="ECO:0000256" key="2">
    <source>
        <dbReference type="ARBA" id="ARBA00022475"/>
    </source>
</evidence>
<keyword evidence="2" id="KW-1003">Cell membrane</keyword>
<comment type="subcellular location">
    <subcellularLocation>
        <location evidence="1">Cell membrane</location>
    </subcellularLocation>
</comment>
<evidence type="ECO:0000256" key="4">
    <source>
        <dbReference type="ARBA" id="ARBA00022692"/>
    </source>
</evidence>
<keyword evidence="6" id="KW-0472">Membrane</keyword>